<evidence type="ECO:0000313" key="2">
    <source>
        <dbReference type="EMBL" id="KAF4382084.1"/>
    </source>
</evidence>
<reference evidence="2 3" key="1">
    <citation type="journal article" date="2020" name="bioRxiv">
        <title>Sequence and annotation of 42 cannabis genomes reveals extensive copy number variation in cannabinoid synthesis and pathogen resistance genes.</title>
        <authorList>
            <person name="Mckernan K.J."/>
            <person name="Helbert Y."/>
            <person name="Kane L.T."/>
            <person name="Ebling H."/>
            <person name="Zhang L."/>
            <person name="Liu B."/>
            <person name="Eaton Z."/>
            <person name="Mclaughlin S."/>
            <person name="Kingan S."/>
            <person name="Baybayan P."/>
            <person name="Concepcion G."/>
            <person name="Jordan M."/>
            <person name="Riva A."/>
            <person name="Barbazuk W."/>
            <person name="Harkins T."/>
        </authorList>
    </citation>
    <scope>NUCLEOTIDE SEQUENCE [LARGE SCALE GENOMIC DNA]</scope>
    <source>
        <strain evidence="3">cv. Jamaican Lion 4</strain>
        <tissue evidence="2">Leaf</tissue>
    </source>
</reference>
<organism evidence="2 3">
    <name type="scientific">Cannabis sativa</name>
    <name type="common">Hemp</name>
    <name type="synonym">Marijuana</name>
    <dbReference type="NCBI Taxonomy" id="3483"/>
    <lineage>
        <taxon>Eukaryota</taxon>
        <taxon>Viridiplantae</taxon>
        <taxon>Streptophyta</taxon>
        <taxon>Embryophyta</taxon>
        <taxon>Tracheophyta</taxon>
        <taxon>Spermatophyta</taxon>
        <taxon>Magnoliopsida</taxon>
        <taxon>eudicotyledons</taxon>
        <taxon>Gunneridae</taxon>
        <taxon>Pentapetalae</taxon>
        <taxon>rosids</taxon>
        <taxon>fabids</taxon>
        <taxon>Rosales</taxon>
        <taxon>Cannabaceae</taxon>
        <taxon>Cannabis</taxon>
    </lineage>
</organism>
<gene>
    <name evidence="2" type="ORF">F8388_001229</name>
</gene>
<sequence length="163" mass="18639">MFKIYQLNFPPNVLNFLWRASTNSLPTRINLSTKHVPIAATCPFCFAAPETILHVLVQCSFARSCWSKVPITGVVPDAMLFSSWLEAGLVSWNSAEVLEAGMVCWSIWNRRNELVWNFKHPDAKYFFYTIECDDCALVDRNSKNSSLVRTTLYRTQMIGFKCA</sequence>
<evidence type="ECO:0000313" key="3">
    <source>
        <dbReference type="Proteomes" id="UP000525078"/>
    </source>
</evidence>
<protein>
    <recommendedName>
        <fullName evidence="1">Reverse transcriptase zinc-binding domain-containing protein</fullName>
    </recommendedName>
</protein>
<accession>A0A7J6GGN9</accession>
<dbReference type="InterPro" id="IPR026960">
    <property type="entry name" value="RVT-Znf"/>
</dbReference>
<name>A0A7J6GGN9_CANSA</name>
<dbReference type="Proteomes" id="UP000525078">
    <property type="component" value="Unassembled WGS sequence"/>
</dbReference>
<dbReference type="EMBL" id="JAATIP010000057">
    <property type="protein sequence ID" value="KAF4382084.1"/>
    <property type="molecule type" value="Genomic_DNA"/>
</dbReference>
<comment type="caution">
    <text evidence="2">The sequence shown here is derived from an EMBL/GenBank/DDBJ whole genome shotgun (WGS) entry which is preliminary data.</text>
</comment>
<proteinExistence type="predicted"/>
<feature type="domain" description="Reverse transcriptase zinc-binding" evidence="1">
    <location>
        <begin position="4"/>
        <end position="66"/>
    </location>
</feature>
<dbReference type="AlphaFoldDB" id="A0A7J6GGN9"/>
<dbReference type="Pfam" id="PF13966">
    <property type="entry name" value="zf-RVT"/>
    <property type="match status" value="1"/>
</dbReference>
<evidence type="ECO:0000259" key="1">
    <source>
        <dbReference type="Pfam" id="PF13966"/>
    </source>
</evidence>